<dbReference type="Pfam" id="PF03016">
    <property type="entry name" value="Exostosin_GT47"/>
    <property type="match status" value="1"/>
</dbReference>
<dbReference type="EMBL" id="CAXAMM010042350">
    <property type="protein sequence ID" value="CAK9104302.1"/>
    <property type="molecule type" value="Genomic_DNA"/>
</dbReference>
<evidence type="ECO:0000313" key="5">
    <source>
        <dbReference type="Proteomes" id="UP001642464"/>
    </source>
</evidence>
<comment type="caution">
    <text evidence="4">The sequence shown here is derived from an EMBL/GenBank/DDBJ whole genome shotgun (WGS) entry which is preliminary data.</text>
</comment>
<organism evidence="4 5">
    <name type="scientific">Durusdinium trenchii</name>
    <dbReference type="NCBI Taxonomy" id="1381693"/>
    <lineage>
        <taxon>Eukaryota</taxon>
        <taxon>Sar</taxon>
        <taxon>Alveolata</taxon>
        <taxon>Dinophyceae</taxon>
        <taxon>Suessiales</taxon>
        <taxon>Symbiodiniaceae</taxon>
        <taxon>Durusdinium</taxon>
    </lineage>
</organism>
<reference evidence="4 5" key="1">
    <citation type="submission" date="2024-02" db="EMBL/GenBank/DDBJ databases">
        <authorList>
            <person name="Chen Y."/>
            <person name="Shah S."/>
            <person name="Dougan E. K."/>
            <person name="Thang M."/>
            <person name="Chan C."/>
        </authorList>
    </citation>
    <scope>NUCLEOTIDE SEQUENCE [LARGE SCALE GENOMIC DNA]</scope>
</reference>
<proteinExistence type="inferred from homology"/>
<feature type="domain" description="EF-hand" evidence="3">
    <location>
        <begin position="31"/>
        <end position="66"/>
    </location>
</feature>
<feature type="compositionally biased region" description="Polar residues" evidence="2">
    <location>
        <begin position="273"/>
        <end position="282"/>
    </location>
</feature>
<dbReference type="PANTHER" id="PTHR11062">
    <property type="entry name" value="EXOSTOSIN HEPARAN SULFATE GLYCOSYLTRANSFERASE -RELATED"/>
    <property type="match status" value="1"/>
</dbReference>
<dbReference type="InterPro" id="IPR004263">
    <property type="entry name" value="Exostosin"/>
</dbReference>
<accession>A0ABP0RY62</accession>
<protein>
    <submittedName>
        <fullName evidence="4">Exostosin-1 (Protein tout-velu)</fullName>
    </submittedName>
</protein>
<dbReference type="Proteomes" id="UP001642464">
    <property type="component" value="Unassembled WGS sequence"/>
</dbReference>
<dbReference type="InterPro" id="IPR040911">
    <property type="entry name" value="Exostosin_GT47"/>
</dbReference>
<comment type="similarity">
    <text evidence="1">Belongs to the glycosyltransferase 47 family.</text>
</comment>
<sequence length="634" mass="70488">MVSIPGDDGSLGRFEFVAACEALLSDAPGCASVSDLHELFDILDPQCTGHVSLEEFSRLLEAYRQVPKAVDGHSAAVRLLEEQRGLPPSPSVRGGGGLVLSPLAGLRAWMLQHGWIFHDLEGTMWSWHLSDGPLHHGHHRKAALASDEQPSFSCTKRFSASKLRAARRWSVCPRRNESGRFSAAKRRAVKWYLVLDHDSISWRIACRLILLLVAGAAGLGAFYKMILKDVEFSKLSSLQLSLPWSSAFNLTTVAEKPEGSSWSWTSVADKLQGSGSASNGSTPEELRGAESADSFQNRSMVGEVPTEEILEGPGILVASGVPAKSPFKASDDMPHWKEVVPVFVEPILMNRSNFRMVELQKGGWTVEDPMQAVFYLVCCGPVERLLALPTRPPERPYFCYDCDAILHLESCSSTMGCLKNLSVLLARRDFLFSSSDLRWWHLKNDSALLMPGVTHAHPIPPPERLVKAKKDMKRTDPPKYFLTFQGTRNNGLQGSCYVRHNLEAAFNSSFKPPTLLRTANGRTKPLPTNFQPPPDVFVSIAGEHDAMKERRDYHSLFNSAYSLILHGHGRWSYRLMEALNGGAIPVIMADGWRLPFDELVDWEQISVQRPESMSETPEELIESLLRSFSLTKRG</sequence>
<dbReference type="PROSITE" id="PS50222">
    <property type="entry name" value="EF_HAND_2"/>
    <property type="match status" value="1"/>
</dbReference>
<feature type="region of interest" description="Disordered" evidence="2">
    <location>
        <begin position="273"/>
        <end position="297"/>
    </location>
</feature>
<dbReference type="InterPro" id="IPR011992">
    <property type="entry name" value="EF-hand-dom_pair"/>
</dbReference>
<dbReference type="SUPFAM" id="SSF47473">
    <property type="entry name" value="EF-hand"/>
    <property type="match status" value="1"/>
</dbReference>
<evidence type="ECO:0000256" key="2">
    <source>
        <dbReference type="SAM" id="MobiDB-lite"/>
    </source>
</evidence>
<evidence type="ECO:0000259" key="3">
    <source>
        <dbReference type="PROSITE" id="PS50222"/>
    </source>
</evidence>
<evidence type="ECO:0000313" key="4">
    <source>
        <dbReference type="EMBL" id="CAK9104302.1"/>
    </source>
</evidence>
<name>A0ABP0RY62_9DINO</name>
<dbReference type="InterPro" id="IPR002048">
    <property type="entry name" value="EF_hand_dom"/>
</dbReference>
<evidence type="ECO:0000256" key="1">
    <source>
        <dbReference type="ARBA" id="ARBA00010271"/>
    </source>
</evidence>
<gene>
    <name evidence="4" type="ORF">SCF082_LOCUS48681</name>
</gene>
<keyword evidence="5" id="KW-1185">Reference proteome</keyword>